<evidence type="ECO:0000313" key="2">
    <source>
        <dbReference type="EMBL" id="EEH05247.1"/>
    </source>
</evidence>
<dbReference type="GeneID" id="69039382"/>
<organism evidence="2 3">
    <name type="scientific">Ajellomyces capsulatus (strain G186AR / H82 / ATCC MYA-2454 / RMSCC 2432)</name>
    <name type="common">Darling's disease fungus</name>
    <name type="synonym">Histoplasma capsulatum</name>
    <dbReference type="NCBI Taxonomy" id="447093"/>
    <lineage>
        <taxon>Eukaryota</taxon>
        <taxon>Fungi</taxon>
        <taxon>Dikarya</taxon>
        <taxon>Ascomycota</taxon>
        <taxon>Pezizomycotina</taxon>
        <taxon>Eurotiomycetes</taxon>
        <taxon>Eurotiomycetidae</taxon>
        <taxon>Onygenales</taxon>
        <taxon>Ajellomycetaceae</taxon>
        <taxon>Histoplasma</taxon>
    </lineage>
</organism>
<dbReference type="HOGENOM" id="CLU_2170333_0_0_1"/>
<dbReference type="Proteomes" id="UP000001631">
    <property type="component" value="Unassembled WGS sequence"/>
</dbReference>
<dbReference type="AlphaFoldDB" id="C0NT86"/>
<reference evidence="2" key="1">
    <citation type="submission" date="2009-02" db="EMBL/GenBank/DDBJ databases">
        <title>The Genome Sequence of Ajellomyces capsulatus strain G186AR.</title>
        <authorList>
            <consortium name="The Broad Institute Genome Sequencing Platform"/>
            <person name="Champion M."/>
            <person name="Cuomo C."/>
            <person name="Ma L.-J."/>
            <person name="Henn M.R."/>
            <person name="Sil A."/>
            <person name="Goldman B."/>
            <person name="Young S.K."/>
            <person name="Kodira C.D."/>
            <person name="Zeng Q."/>
            <person name="Koehrsen M."/>
            <person name="Alvarado L."/>
            <person name="Berlin A."/>
            <person name="Borenstein D."/>
            <person name="Chen Z."/>
            <person name="Engels R."/>
            <person name="Freedman E."/>
            <person name="Gellesch M."/>
            <person name="Goldberg J."/>
            <person name="Griggs A."/>
            <person name="Gujja S."/>
            <person name="Heiman D."/>
            <person name="Hepburn T."/>
            <person name="Howarth C."/>
            <person name="Jen D."/>
            <person name="Larson L."/>
            <person name="Lewis B."/>
            <person name="Mehta T."/>
            <person name="Park D."/>
            <person name="Pearson M."/>
            <person name="Roberts A."/>
            <person name="Saif S."/>
            <person name="Shea T."/>
            <person name="Shenoy N."/>
            <person name="Sisk P."/>
            <person name="Stolte C."/>
            <person name="Sykes S."/>
            <person name="Walk T."/>
            <person name="White J."/>
            <person name="Yandava C."/>
            <person name="Klein B."/>
            <person name="McEwen J.G."/>
            <person name="Puccia R."/>
            <person name="Goldman G.H."/>
            <person name="Felipe M.S."/>
            <person name="Nino-Vega G."/>
            <person name="San-Blas G."/>
            <person name="Taylor J."/>
            <person name="Mendoza L."/>
            <person name="Galagan J."/>
            <person name="Nusbaum C."/>
            <person name="Birren B."/>
        </authorList>
    </citation>
    <scope>NUCLEOTIDE SEQUENCE</scope>
    <source>
        <strain evidence="2">G186AR</strain>
    </source>
</reference>
<dbReference type="RefSeq" id="XP_045285728.1">
    <property type="nucleotide sequence ID" value="XM_045433415.1"/>
</dbReference>
<protein>
    <submittedName>
        <fullName evidence="2">Uncharacterized protein</fullName>
    </submittedName>
</protein>
<proteinExistence type="predicted"/>
<feature type="region of interest" description="Disordered" evidence="1">
    <location>
        <begin position="1"/>
        <end position="30"/>
    </location>
</feature>
<feature type="compositionally biased region" description="Polar residues" evidence="1">
    <location>
        <begin position="1"/>
        <end position="12"/>
    </location>
</feature>
<dbReference type="EMBL" id="GG663371">
    <property type="protein sequence ID" value="EEH05247.1"/>
    <property type="molecule type" value="Genomic_DNA"/>
</dbReference>
<dbReference type="VEuPathDB" id="FungiDB:I7I50_05766"/>
<evidence type="ECO:0000313" key="3">
    <source>
        <dbReference type="Proteomes" id="UP000001631"/>
    </source>
</evidence>
<gene>
    <name evidence="2" type="ORF">HCBG_06366</name>
</gene>
<evidence type="ECO:0000256" key="1">
    <source>
        <dbReference type="SAM" id="MobiDB-lite"/>
    </source>
</evidence>
<name>C0NT86_AJECG</name>
<sequence length="110" mass="11822">MVTATIWANKTPGNPGDPSGSKSLFQRKERRKLSTPGISFFSMLAAHFGPQISEVRCPSPRLANFPHMLSCIPSRVPTTGASQGNIFKTEIDGCILGTRLGNGGLSWYGL</sequence>
<dbReference type="InParanoid" id="C0NT86"/>
<accession>C0NT86</accession>
<keyword evidence="3" id="KW-1185">Reference proteome</keyword>